<gene>
    <name evidence="2" type="ORF">SAMN05518863_102492</name>
</gene>
<evidence type="ECO:0000313" key="2">
    <source>
        <dbReference type="EMBL" id="SFJ73166.1"/>
    </source>
</evidence>
<dbReference type="InterPro" id="IPR016040">
    <property type="entry name" value="NAD(P)-bd_dom"/>
</dbReference>
<accession>A0A1I3TU63</accession>
<dbReference type="EMBL" id="FOSD01000002">
    <property type="protein sequence ID" value="SFJ73166.1"/>
    <property type="molecule type" value="Genomic_DNA"/>
</dbReference>
<evidence type="ECO:0000259" key="1">
    <source>
        <dbReference type="Pfam" id="PF13460"/>
    </source>
</evidence>
<organism evidence="2 3">
    <name type="scientific">Candidatus Pantoea symbiotica</name>
    <dbReference type="NCBI Taxonomy" id="1884370"/>
    <lineage>
        <taxon>Bacteria</taxon>
        <taxon>Pseudomonadati</taxon>
        <taxon>Pseudomonadota</taxon>
        <taxon>Gammaproteobacteria</taxon>
        <taxon>Enterobacterales</taxon>
        <taxon>Erwiniaceae</taxon>
        <taxon>Pantoea</taxon>
    </lineage>
</organism>
<proteinExistence type="predicted"/>
<dbReference type="PANTHER" id="PTHR15020:SF50">
    <property type="entry name" value="UPF0659 PROTEIN YMR090W"/>
    <property type="match status" value="1"/>
</dbReference>
<reference evidence="2 3" key="1">
    <citation type="submission" date="2016-10" db="EMBL/GenBank/DDBJ databases">
        <authorList>
            <person name="Varghese N."/>
            <person name="Submissions S."/>
        </authorList>
    </citation>
    <scope>NUCLEOTIDE SEQUENCE [LARGE SCALE GENOMIC DNA]</scope>
    <source>
        <strain evidence="2 3">YR512</strain>
    </source>
</reference>
<dbReference type="InterPro" id="IPR036291">
    <property type="entry name" value="NAD(P)-bd_dom_sf"/>
</dbReference>
<dbReference type="RefSeq" id="WP_008106420.1">
    <property type="nucleotide sequence ID" value="NZ_FOSD01000002.1"/>
</dbReference>
<dbReference type="Gene3D" id="3.40.50.720">
    <property type="entry name" value="NAD(P)-binding Rossmann-like Domain"/>
    <property type="match status" value="1"/>
</dbReference>
<evidence type="ECO:0000313" key="3">
    <source>
        <dbReference type="Proteomes" id="UP000198841"/>
    </source>
</evidence>
<sequence>MSNVFIIGGAGKIGRRLASLLAANGHVARPLFRKAEQEQPLRKLGAEPVNGDLTALDAKSLAALMAGSDAVVFTAGAGGKGGEEMTNAIDGEGLTTAVAAAQQAGISRFLLVSAFPEAGRNKNLSATFENYMRVKKAADVELAQSDLDWVILRPGTLTDEKGQGMVRAGLAIPYGDIPRDDVAATLAELIAQPAISRVIVELTGGEMPVREAVKQLASR</sequence>
<dbReference type="Proteomes" id="UP000198841">
    <property type="component" value="Unassembled WGS sequence"/>
</dbReference>
<name>A0A1I3TU63_9GAMM</name>
<keyword evidence="3" id="KW-1185">Reference proteome</keyword>
<dbReference type="SUPFAM" id="SSF51735">
    <property type="entry name" value="NAD(P)-binding Rossmann-fold domains"/>
    <property type="match status" value="1"/>
</dbReference>
<feature type="domain" description="NAD(P)-binding" evidence="1">
    <location>
        <begin position="8"/>
        <end position="193"/>
    </location>
</feature>
<comment type="caution">
    <text evidence="2">The sequence shown here is derived from an EMBL/GenBank/DDBJ whole genome shotgun (WGS) entry which is preliminary data.</text>
</comment>
<dbReference type="Pfam" id="PF13460">
    <property type="entry name" value="NAD_binding_10"/>
    <property type="match status" value="1"/>
</dbReference>
<dbReference type="PANTHER" id="PTHR15020">
    <property type="entry name" value="FLAVIN REDUCTASE-RELATED"/>
    <property type="match status" value="1"/>
</dbReference>
<protein>
    <submittedName>
        <fullName evidence="2">Nucleoside-diphosphate-sugar epimerase</fullName>
    </submittedName>
</protein>